<dbReference type="EMBL" id="UGSB01000001">
    <property type="protein sequence ID" value="SUA55321.1"/>
    <property type="molecule type" value="Genomic_DNA"/>
</dbReference>
<dbReference type="InterPro" id="IPR023606">
    <property type="entry name" value="CoA-Trfase_III_dom_1_sf"/>
</dbReference>
<evidence type="ECO:0000313" key="1">
    <source>
        <dbReference type="EMBL" id="QPT41400.1"/>
    </source>
</evidence>
<keyword evidence="4" id="KW-1185">Reference proteome</keyword>
<dbReference type="GO" id="GO:0033608">
    <property type="term" value="F:formyl-CoA transferase activity"/>
    <property type="evidence" value="ECO:0007669"/>
    <property type="project" value="UniProtKB-EC"/>
</dbReference>
<dbReference type="SUPFAM" id="SSF89796">
    <property type="entry name" value="CoA-transferase family III (CaiB/BaiF)"/>
    <property type="match status" value="1"/>
</dbReference>
<keyword evidence="2" id="KW-0808">Transferase</keyword>
<dbReference type="InterPro" id="IPR050509">
    <property type="entry name" value="CoA-transferase_III"/>
</dbReference>
<dbReference type="Gene3D" id="3.40.50.10540">
    <property type="entry name" value="Crotonobetainyl-coa:carnitine coa-transferase, domain 1"/>
    <property type="match status" value="1"/>
</dbReference>
<protein>
    <submittedName>
        <fullName evidence="1">CoA transferase</fullName>
    </submittedName>
    <submittedName>
        <fullName evidence="2">Formyl-coenzyme A transferase</fullName>
        <ecNumber evidence="2">2.8.3.16</ecNumber>
    </submittedName>
</protein>
<proteinExistence type="predicted"/>
<dbReference type="OrthoDB" id="5294844at2"/>
<dbReference type="Proteomes" id="UP000594903">
    <property type="component" value="Chromosome"/>
</dbReference>
<dbReference type="Gene3D" id="3.30.1540.10">
    <property type="entry name" value="formyl-coa transferase, domain 3"/>
    <property type="match status" value="1"/>
</dbReference>
<dbReference type="RefSeq" id="WP_018575457.1">
    <property type="nucleotide sequence ID" value="NZ_CP065725.1"/>
</dbReference>
<evidence type="ECO:0000313" key="2">
    <source>
        <dbReference type="EMBL" id="SUA55321.1"/>
    </source>
</evidence>
<dbReference type="STRING" id="1122619.GCA_000373745_02272"/>
<sequence>MTNRPLSGIRVIEMAGIGPAPFCAMMLADMGAEIIRIDRHSDTFLGGGGTAIERGRRNLILDLKQEEAKDIVKQLVATADILIEGFRPGVMERLGLGPDDCFAINPALIYGRMTGWGQEGPLSKTAGHDINYIAVTGALHAMGDATSPPNPPLHLVGDMGGGAMMLAYGIVCALLESQRSGQGQVVDAAITSGASLNSTMYYALIEQGLWNLNRGANLLDGAAPFYSCYRCQDGKFIALGAIEPQFYRLLLELCGVEDEAIFQEQMNRDLWPEQKAAWAALFQTRTQAQWCELLEGTDACFSPVLDFNEAVSYAHHQARGSFQEINGNLYPAPEPILSRTPAQAGSISPAGHHSHEILAELGFSEEAIQALREKQISN</sequence>
<evidence type="ECO:0000313" key="3">
    <source>
        <dbReference type="Proteomes" id="UP000254603"/>
    </source>
</evidence>
<accession>A0A378XG01</accession>
<dbReference type="PANTHER" id="PTHR48228">
    <property type="entry name" value="SUCCINYL-COA--D-CITRAMALATE COA-TRANSFERASE"/>
    <property type="match status" value="1"/>
</dbReference>
<reference evidence="2 3" key="1">
    <citation type="submission" date="2018-06" db="EMBL/GenBank/DDBJ databases">
        <authorList>
            <consortium name="Pathogen Informatics"/>
            <person name="Doyle S."/>
        </authorList>
    </citation>
    <scope>NUCLEOTIDE SEQUENCE [LARGE SCALE GENOMIC DNA]</scope>
    <source>
        <strain evidence="2 3">NCTC11997</strain>
    </source>
</reference>
<evidence type="ECO:0000313" key="4">
    <source>
        <dbReference type="Proteomes" id="UP000594903"/>
    </source>
</evidence>
<dbReference type="AlphaFoldDB" id="A0A378XG01"/>
<dbReference type="EC" id="2.8.3.16" evidence="2"/>
<dbReference type="InterPro" id="IPR003673">
    <property type="entry name" value="CoA-Trfase_fam_III"/>
</dbReference>
<dbReference type="InterPro" id="IPR044855">
    <property type="entry name" value="CoA-Trfase_III_dom3_sf"/>
</dbReference>
<dbReference type="PANTHER" id="PTHR48228:SF5">
    <property type="entry name" value="ALPHA-METHYLACYL-COA RACEMASE"/>
    <property type="match status" value="1"/>
</dbReference>
<gene>
    <name evidence="2" type="primary">frc_5</name>
    <name evidence="1" type="ORF">I6G29_08545</name>
    <name evidence="2" type="ORF">NCTC11997_01774</name>
</gene>
<dbReference type="EMBL" id="CP065725">
    <property type="protein sequence ID" value="QPT41400.1"/>
    <property type="molecule type" value="Genomic_DNA"/>
</dbReference>
<dbReference type="Pfam" id="PF02515">
    <property type="entry name" value="CoA_transf_3"/>
    <property type="match status" value="1"/>
</dbReference>
<dbReference type="Proteomes" id="UP000254603">
    <property type="component" value="Unassembled WGS sequence"/>
</dbReference>
<reference evidence="1 4" key="2">
    <citation type="submission" date="2020-12" db="EMBL/GenBank/DDBJ databases">
        <title>FDA dAtabase for Regulatory Grade micrObial Sequences (FDA-ARGOS): Supporting development and validation of Infectious Disease Dx tests.</title>
        <authorList>
            <person name="Sproer C."/>
            <person name="Gronow S."/>
            <person name="Severitt S."/>
            <person name="Schroder I."/>
            <person name="Tallon L."/>
            <person name="Sadzewicz L."/>
            <person name="Zhao X."/>
            <person name="Boylan J."/>
            <person name="Ott S."/>
            <person name="Bowen H."/>
            <person name="Vavikolanu K."/>
            <person name="Mehta A."/>
            <person name="Aluvathingal J."/>
            <person name="Nadendla S."/>
            <person name="Lowell S."/>
            <person name="Myers T."/>
            <person name="Yan Y."/>
            <person name="Sichtig H."/>
        </authorList>
    </citation>
    <scope>NUCLEOTIDE SEQUENCE [LARGE SCALE GENOMIC DNA]</scope>
    <source>
        <strain evidence="1 4">FDAARGOS_872</strain>
    </source>
</reference>
<organism evidence="2 3">
    <name type="scientific">Oligella ureolytica</name>
    <dbReference type="NCBI Taxonomy" id="90244"/>
    <lineage>
        <taxon>Bacteria</taxon>
        <taxon>Pseudomonadati</taxon>
        <taxon>Pseudomonadota</taxon>
        <taxon>Betaproteobacteria</taxon>
        <taxon>Burkholderiales</taxon>
        <taxon>Alcaligenaceae</taxon>
        <taxon>Oligella</taxon>
    </lineage>
</organism>
<name>A0A378XG01_9BURK</name>